<evidence type="ECO:0000256" key="3">
    <source>
        <dbReference type="ARBA" id="ARBA00023274"/>
    </source>
</evidence>
<proteinExistence type="inferred from homology"/>
<dbReference type="GO" id="GO:0022625">
    <property type="term" value="C:cytosolic large ribosomal subunit"/>
    <property type="evidence" value="ECO:0007669"/>
    <property type="project" value="UniProtKB-UniRule"/>
</dbReference>
<comment type="similarity">
    <text evidence="1 4">Belongs to the eukaryotic ribosomal protein eL8 family.</text>
</comment>
<feature type="compositionally biased region" description="Basic and acidic residues" evidence="5">
    <location>
        <begin position="259"/>
        <end position="278"/>
    </location>
</feature>
<evidence type="ECO:0000259" key="6">
    <source>
        <dbReference type="Pfam" id="PF01248"/>
    </source>
</evidence>
<keyword evidence="8" id="KW-1185">Reference proteome</keyword>
<dbReference type="EnsemblMetazoa" id="ENSAATROPT011368">
    <property type="protein sequence ID" value="ENSAATROPP010276"/>
    <property type="gene ID" value="ENSAATROPG009260"/>
</dbReference>
<keyword evidence="2 4" id="KW-0689">Ribosomal protein</keyword>
<dbReference type="AlphaFoldDB" id="A0AAG5DGG8"/>
<name>A0AAG5DGG8_ANOAO</name>
<dbReference type="InterPro" id="IPR029064">
    <property type="entry name" value="Ribosomal_eL30-like_sf"/>
</dbReference>
<evidence type="ECO:0000313" key="7">
    <source>
        <dbReference type="EnsemblMetazoa" id="ENSAATROPP010276"/>
    </source>
</evidence>
<dbReference type="SUPFAM" id="SSF55315">
    <property type="entry name" value="L30e-like"/>
    <property type="match status" value="1"/>
</dbReference>
<accession>A0AAG5DGG8</accession>
<dbReference type="Gene3D" id="3.30.1330.30">
    <property type="match status" value="1"/>
</dbReference>
<dbReference type="PRINTS" id="PR00881">
    <property type="entry name" value="L7ARS6FAMILY"/>
</dbReference>
<evidence type="ECO:0000313" key="8">
    <source>
        <dbReference type="Proteomes" id="UP000075880"/>
    </source>
</evidence>
<dbReference type="InterPro" id="IPR050257">
    <property type="entry name" value="eL8/uL1-like"/>
</dbReference>
<feature type="region of interest" description="Disordered" evidence="5">
    <location>
        <begin position="241"/>
        <end position="278"/>
    </location>
</feature>
<organism evidence="7 8">
    <name type="scientific">Anopheles atroparvus</name>
    <name type="common">European mosquito</name>
    <dbReference type="NCBI Taxonomy" id="41427"/>
    <lineage>
        <taxon>Eukaryota</taxon>
        <taxon>Metazoa</taxon>
        <taxon>Ecdysozoa</taxon>
        <taxon>Arthropoda</taxon>
        <taxon>Hexapoda</taxon>
        <taxon>Insecta</taxon>
        <taxon>Pterygota</taxon>
        <taxon>Neoptera</taxon>
        <taxon>Endopterygota</taxon>
        <taxon>Diptera</taxon>
        <taxon>Nematocera</taxon>
        <taxon>Culicoidea</taxon>
        <taxon>Culicidae</taxon>
        <taxon>Anophelinae</taxon>
        <taxon>Anopheles</taxon>
    </lineage>
</organism>
<dbReference type="InterPro" id="IPR018492">
    <property type="entry name" value="Ribosomal_eL8/Nhp2"/>
</dbReference>
<keyword evidence="3 4" id="KW-0687">Ribonucleoprotein</keyword>
<feature type="domain" description="Ribosomal protein eL8/eL30/eS12/Gadd45" evidence="6">
    <location>
        <begin position="130"/>
        <end position="189"/>
    </location>
</feature>
<dbReference type="Pfam" id="PF01248">
    <property type="entry name" value="Ribosomal_L7Ae"/>
    <property type="match status" value="1"/>
</dbReference>
<evidence type="ECO:0000256" key="2">
    <source>
        <dbReference type="ARBA" id="ARBA00022980"/>
    </source>
</evidence>
<sequence>MVNKKSMKKKVVSSKKIAAAPLAQKKVEVKKVVNPLFEKRVKNFGIGQNVQPKRDLSRFVRWPKYIRIQRQRAILQKRLKIPPPINQFSQALDKPTAQQLLKLLEKYRPENPIAKIQRLKAKAEAKAAGKEDVPAKKPNTLRQGVNTVVKLVEQKKAQLVVISHDVDPIELVIYLPALCRKMGVPYCVIKVGFRSILHSLRRITCLHKYIGTSYIQTTRSWIGTCSFHLGSRFDATYRNRHDPSRSWGNRSPAPTCDSASDRGTRASRTAPERSCRRA</sequence>
<reference evidence="7" key="1">
    <citation type="submission" date="2024-04" db="UniProtKB">
        <authorList>
            <consortium name="EnsemblMetazoa"/>
        </authorList>
    </citation>
    <scope>IDENTIFICATION</scope>
    <source>
        <strain evidence="7">EBRO</strain>
    </source>
</reference>
<comment type="function">
    <text evidence="4">Component of the ribosome.</text>
</comment>
<dbReference type="Proteomes" id="UP000075880">
    <property type="component" value="Unassembled WGS sequence"/>
</dbReference>
<evidence type="ECO:0000256" key="4">
    <source>
        <dbReference type="RuleBase" id="RU367042"/>
    </source>
</evidence>
<dbReference type="GO" id="GO:0003723">
    <property type="term" value="F:RNA binding"/>
    <property type="evidence" value="ECO:0007669"/>
    <property type="project" value="UniProtKB-UniRule"/>
</dbReference>
<evidence type="ECO:0000256" key="5">
    <source>
        <dbReference type="SAM" id="MobiDB-lite"/>
    </source>
</evidence>
<evidence type="ECO:0000256" key="1">
    <source>
        <dbReference type="ARBA" id="ARBA00007337"/>
    </source>
</evidence>
<dbReference type="PRINTS" id="PR00882">
    <property type="entry name" value="RIBOSOMALL7A"/>
</dbReference>
<dbReference type="InterPro" id="IPR004038">
    <property type="entry name" value="Ribosomal_eL8/eL30/eS12/Gad45"/>
</dbReference>
<protein>
    <recommendedName>
        <fullName evidence="4">60S ribosomal protein L7a</fullName>
    </recommendedName>
</protein>
<dbReference type="PANTHER" id="PTHR23105">
    <property type="entry name" value="RIBOSOMAL PROTEIN L7AE FAMILY MEMBER"/>
    <property type="match status" value="1"/>
</dbReference>
<dbReference type="InterPro" id="IPR001921">
    <property type="entry name" value="Ribosomal_eL8_euk"/>
</dbReference>